<dbReference type="EMBL" id="OV725077">
    <property type="protein sequence ID" value="CAH1390990.1"/>
    <property type="molecule type" value="Genomic_DNA"/>
</dbReference>
<sequence>MSGRGRGGFTRSFWEGGIIKVQIPTRNQLRSVAIAALKYMDWKVKLVFSLTQQGKRNEDSTSRSVALL</sequence>
<reference evidence="1" key="1">
    <citation type="submission" date="2022-01" db="EMBL/GenBank/DDBJ databases">
        <authorList>
            <person name="King R."/>
        </authorList>
    </citation>
    <scope>NUCLEOTIDE SEQUENCE</scope>
</reference>
<keyword evidence="2" id="KW-1185">Reference proteome</keyword>
<name>A0A9P0H2F6_NEZVI</name>
<protein>
    <submittedName>
        <fullName evidence="1">Uncharacterized protein</fullName>
    </submittedName>
</protein>
<evidence type="ECO:0000313" key="2">
    <source>
        <dbReference type="Proteomes" id="UP001152798"/>
    </source>
</evidence>
<dbReference type="Proteomes" id="UP001152798">
    <property type="component" value="Chromosome 1"/>
</dbReference>
<accession>A0A9P0H2F6</accession>
<proteinExistence type="predicted"/>
<organism evidence="1 2">
    <name type="scientific">Nezara viridula</name>
    <name type="common">Southern green stink bug</name>
    <name type="synonym">Cimex viridulus</name>
    <dbReference type="NCBI Taxonomy" id="85310"/>
    <lineage>
        <taxon>Eukaryota</taxon>
        <taxon>Metazoa</taxon>
        <taxon>Ecdysozoa</taxon>
        <taxon>Arthropoda</taxon>
        <taxon>Hexapoda</taxon>
        <taxon>Insecta</taxon>
        <taxon>Pterygota</taxon>
        <taxon>Neoptera</taxon>
        <taxon>Paraneoptera</taxon>
        <taxon>Hemiptera</taxon>
        <taxon>Heteroptera</taxon>
        <taxon>Panheteroptera</taxon>
        <taxon>Pentatomomorpha</taxon>
        <taxon>Pentatomoidea</taxon>
        <taxon>Pentatomidae</taxon>
        <taxon>Pentatominae</taxon>
        <taxon>Nezara</taxon>
    </lineage>
</organism>
<evidence type="ECO:0000313" key="1">
    <source>
        <dbReference type="EMBL" id="CAH1390990.1"/>
    </source>
</evidence>
<gene>
    <name evidence="1" type="ORF">NEZAVI_LOCUS2093</name>
</gene>
<dbReference type="AlphaFoldDB" id="A0A9P0H2F6"/>